<proteinExistence type="inferred from homology"/>
<dbReference type="InterPro" id="IPR001919">
    <property type="entry name" value="CBD2"/>
</dbReference>
<dbReference type="AlphaFoldDB" id="A0A813N058"/>
<evidence type="ECO:0000313" key="13">
    <source>
        <dbReference type="EMBL" id="CAF0727380.1"/>
    </source>
</evidence>
<evidence type="ECO:0000256" key="9">
    <source>
        <dbReference type="PROSITE-ProRule" id="PRU10060"/>
    </source>
</evidence>
<sequence length="622" mass="68360">MFKCIVVFLTLAIGITYGRLEVANEWSGGFQGALVIPVTNEITSGWKLILQFNHAVNLDAWLGDLESQINNQIFTYKNKDWNAQLSRGSEFRFEFVASGGVTPRDLVGVLFNGQPINMGSGSVVAPEATTNPTGSTSTFSPTFNPTGSTPTFETEAPISSTTAAPLPSMTPTQVANSTGATIVPVANSKYNYASVLHASLLFYEAQRAGKLPADNRVSWRGDSMLMDKGDKGEDLTGGYFDAGDYVKFGFPMAGFTTVLAWGAIDYEDAYIASGEINQIRQAIRWSTDYFIKAHVSEREFYGQVGDGHADHASWSRPEDWTQSRPAWKVTAGNPGSELVGETAAALAAASLVFRKADPAYASLLLKHARQLYDFANENRGSYSNSISNAADFYKSWSGYGDELGWSAAWLLRATGEHRYQLEVEKHYMEFGLNRQATGFDWDNKLAGVQVLMAKITQQTNYRQQAEAFCNHIVRQAPKTPKGLVFMDQWGALRHAGNVAFICLQAAEIGINTQEYVDFASRQINYILGDSGRSYLIGFGENYPQRPHHRSSSCPSRPASCDWNSYNSPSPNPQVLIGALVGGPDRNDNYEDNRGDYIKNEVATDYNAGFQSAVAGLLHYQLK</sequence>
<dbReference type="FunFam" id="1.50.10.10:FF:000020">
    <property type="entry name" value="Endoglucanase"/>
    <property type="match status" value="1"/>
</dbReference>
<dbReference type="Pfam" id="PF00553">
    <property type="entry name" value="CBM_2"/>
    <property type="match status" value="1"/>
</dbReference>
<feature type="active site" evidence="9">
    <location>
        <position position="600"/>
    </location>
</feature>
<dbReference type="GO" id="GO:0030247">
    <property type="term" value="F:polysaccharide binding"/>
    <property type="evidence" value="ECO:0007669"/>
    <property type="project" value="InterPro"/>
</dbReference>
<evidence type="ECO:0000256" key="1">
    <source>
        <dbReference type="ARBA" id="ARBA00000966"/>
    </source>
</evidence>
<dbReference type="InterPro" id="IPR012291">
    <property type="entry name" value="CBM2_carb-bd_dom_sf"/>
</dbReference>
<protein>
    <recommendedName>
        <fullName evidence="10">Endoglucanase</fullName>
        <ecNumber evidence="10">3.2.1.4</ecNumber>
    </recommendedName>
</protein>
<dbReference type="InterPro" id="IPR008965">
    <property type="entry name" value="CBM2/CBM3_carb-bd_dom_sf"/>
</dbReference>
<keyword evidence="6 8" id="KW-0326">Glycosidase</keyword>
<reference evidence="13" key="1">
    <citation type="submission" date="2021-02" db="EMBL/GenBank/DDBJ databases">
        <authorList>
            <person name="Nowell W R."/>
        </authorList>
    </citation>
    <scope>NUCLEOTIDE SEQUENCE</scope>
</reference>
<feature type="signal peptide" evidence="10">
    <location>
        <begin position="1"/>
        <end position="18"/>
    </location>
</feature>
<dbReference type="PROSITE" id="PS00592">
    <property type="entry name" value="GH9_2"/>
    <property type="match status" value="1"/>
</dbReference>
<evidence type="ECO:0000256" key="7">
    <source>
        <dbReference type="ARBA" id="ARBA00023326"/>
    </source>
</evidence>
<dbReference type="EC" id="3.2.1.4" evidence="10"/>
<feature type="domain" description="CBM2" evidence="11">
    <location>
        <begin position="20"/>
        <end position="102"/>
    </location>
</feature>
<comment type="catalytic activity">
    <reaction evidence="1 10">
        <text>Endohydrolysis of (1-&gt;4)-beta-D-glucosidic linkages in cellulose, lichenin and cereal beta-D-glucans.</text>
        <dbReference type="EC" id="3.2.1.4"/>
    </reaction>
</comment>
<evidence type="ECO:0000256" key="4">
    <source>
        <dbReference type="ARBA" id="ARBA00023001"/>
    </source>
</evidence>
<accession>A0A813N058</accession>
<keyword evidence="3 8" id="KW-0378">Hydrolase</keyword>
<dbReference type="Gene3D" id="2.60.40.290">
    <property type="match status" value="1"/>
</dbReference>
<dbReference type="PROSITE" id="PS00698">
    <property type="entry name" value="GH9_3"/>
    <property type="match status" value="1"/>
</dbReference>
<name>A0A813N058_9BILA</name>
<keyword evidence="5 8" id="KW-0119">Carbohydrate metabolism</keyword>
<feature type="active site" evidence="9">
    <location>
        <position position="591"/>
    </location>
</feature>
<dbReference type="InterPro" id="IPR012341">
    <property type="entry name" value="6hp_glycosidase-like_sf"/>
</dbReference>
<feature type="chain" id="PRO_5033103781" description="Endoglucanase" evidence="10">
    <location>
        <begin position="19"/>
        <end position="622"/>
    </location>
</feature>
<evidence type="ECO:0000259" key="12">
    <source>
        <dbReference type="Pfam" id="PF00759"/>
    </source>
</evidence>
<dbReference type="EMBL" id="CAJNOG010000004">
    <property type="protein sequence ID" value="CAF0727380.1"/>
    <property type="molecule type" value="Genomic_DNA"/>
</dbReference>
<dbReference type="Gene3D" id="1.50.10.10">
    <property type="match status" value="1"/>
</dbReference>
<dbReference type="Proteomes" id="UP000663845">
    <property type="component" value="Unassembled WGS sequence"/>
</dbReference>
<dbReference type="PANTHER" id="PTHR22298">
    <property type="entry name" value="ENDO-1,4-BETA-GLUCANASE"/>
    <property type="match status" value="1"/>
</dbReference>
<dbReference type="SUPFAM" id="SSF49384">
    <property type="entry name" value="Carbohydrate-binding domain"/>
    <property type="match status" value="1"/>
</dbReference>
<dbReference type="InterPro" id="IPR018221">
    <property type="entry name" value="Glyco_hydro_9_His_AS"/>
</dbReference>
<evidence type="ECO:0000256" key="2">
    <source>
        <dbReference type="ARBA" id="ARBA00007072"/>
    </source>
</evidence>
<dbReference type="InterPro" id="IPR033126">
    <property type="entry name" value="Glyco_hydro_9_Asp/Glu_AS"/>
</dbReference>
<evidence type="ECO:0000256" key="10">
    <source>
        <dbReference type="RuleBase" id="RU361166"/>
    </source>
</evidence>
<comment type="similarity">
    <text evidence="2 8 10">Belongs to the glycosyl hydrolase 9 (cellulase E) family.</text>
</comment>
<dbReference type="InterPro" id="IPR001701">
    <property type="entry name" value="Glyco_hydro_9"/>
</dbReference>
<feature type="active site" evidence="8">
    <location>
        <position position="547"/>
    </location>
</feature>
<evidence type="ECO:0000313" key="14">
    <source>
        <dbReference type="Proteomes" id="UP000663845"/>
    </source>
</evidence>
<dbReference type="Pfam" id="PF00759">
    <property type="entry name" value="Glyco_hydro_9"/>
    <property type="match status" value="1"/>
</dbReference>
<dbReference type="GO" id="GO:0030245">
    <property type="term" value="P:cellulose catabolic process"/>
    <property type="evidence" value="ECO:0007669"/>
    <property type="project" value="UniProtKB-KW"/>
</dbReference>
<dbReference type="SUPFAM" id="SSF48208">
    <property type="entry name" value="Six-hairpin glycosidases"/>
    <property type="match status" value="1"/>
</dbReference>
<organism evidence="13 14">
    <name type="scientific">Adineta steineri</name>
    <dbReference type="NCBI Taxonomy" id="433720"/>
    <lineage>
        <taxon>Eukaryota</taxon>
        <taxon>Metazoa</taxon>
        <taxon>Spiralia</taxon>
        <taxon>Gnathifera</taxon>
        <taxon>Rotifera</taxon>
        <taxon>Eurotatoria</taxon>
        <taxon>Bdelloidea</taxon>
        <taxon>Adinetida</taxon>
        <taxon>Adinetidae</taxon>
        <taxon>Adineta</taxon>
    </lineage>
</organism>
<evidence type="ECO:0000256" key="8">
    <source>
        <dbReference type="PROSITE-ProRule" id="PRU10059"/>
    </source>
</evidence>
<dbReference type="InterPro" id="IPR008928">
    <property type="entry name" value="6-hairpin_glycosidase_sf"/>
</dbReference>
<keyword evidence="7 8" id="KW-0624">Polysaccharide degradation</keyword>
<feature type="domain" description="Glycoside hydrolase family 9" evidence="12">
    <location>
        <begin position="192"/>
        <end position="612"/>
    </location>
</feature>
<gene>
    <name evidence="13" type="ORF">JYZ213_LOCUS894</name>
</gene>
<evidence type="ECO:0000256" key="6">
    <source>
        <dbReference type="ARBA" id="ARBA00023295"/>
    </source>
</evidence>
<keyword evidence="10" id="KW-0732">Signal</keyword>
<evidence type="ECO:0000256" key="3">
    <source>
        <dbReference type="ARBA" id="ARBA00022801"/>
    </source>
</evidence>
<evidence type="ECO:0000256" key="5">
    <source>
        <dbReference type="ARBA" id="ARBA00023277"/>
    </source>
</evidence>
<evidence type="ECO:0000259" key="11">
    <source>
        <dbReference type="Pfam" id="PF00553"/>
    </source>
</evidence>
<dbReference type="GO" id="GO:0008810">
    <property type="term" value="F:cellulase activity"/>
    <property type="evidence" value="ECO:0007669"/>
    <property type="project" value="UniProtKB-EC"/>
</dbReference>
<comment type="caution">
    <text evidence="13">The sequence shown here is derived from an EMBL/GenBank/DDBJ whole genome shotgun (WGS) entry which is preliminary data.</text>
</comment>
<keyword evidence="4 10" id="KW-0136">Cellulose degradation</keyword>